<proteinExistence type="predicted"/>
<dbReference type="AlphaFoldDB" id="A0A7J6TRL1"/>
<keyword evidence="4" id="KW-1185">Reference proteome</keyword>
<accession>A0A7J6TRL1</accession>
<name>A0A7J6TRL1_PEROL</name>
<feature type="compositionally biased region" description="Basic and acidic residues" evidence="2">
    <location>
        <begin position="424"/>
        <end position="449"/>
    </location>
</feature>
<feature type="non-terminal residue" evidence="3">
    <location>
        <position position="1"/>
    </location>
</feature>
<dbReference type="Proteomes" id="UP000553632">
    <property type="component" value="Unassembled WGS sequence"/>
</dbReference>
<protein>
    <submittedName>
        <fullName evidence="3">Uncharacterized protein</fullName>
    </submittedName>
</protein>
<evidence type="ECO:0000313" key="4">
    <source>
        <dbReference type="Proteomes" id="UP000553632"/>
    </source>
</evidence>
<gene>
    <name evidence="3" type="ORF">FOZ63_026214</name>
</gene>
<sequence>MINSSRDRRLRRKEAALGRAKPFGARVKGVSSVVGDTTEKPPASTDDRLSLTDQVEFVRKCLFDGEGGSLIKSKVDSCVLGVLAPEPGSSRRSSLKPAESQRLRVQEFAEDLVGLCYRVVKRELEEKATIEAKYARLVASNRKSQKRYLEDVSALRDRIRGVPTDSDGIAMTKGDLEVIFYDPVSHLDEELKQLVLDICNERLRLMFQRPNEMLKEALKALMADHPDLMQWLGVEAPAAAVETVNDEEVDRLKRTNEMQTLRVAEVEEEKARLTERLEAQETELEMMRLEIARYLGIGRCLVELLGGAFVLDWFLRLRVYATWTTTTVSIGYRYSQLLVELEAANEGQQELMDRVEALEAESAAAREAIVETERVLKIKDEEVAALRVELQQRQEEAGELGSLRAQLEEERYRSEEAMEALRREGEKALEEARRREEEARKEQRRETEALQRAMDAQRAQFVEMQEENRKMAKRAEEMSV</sequence>
<feature type="region of interest" description="Disordered" evidence="2">
    <location>
        <begin position="424"/>
        <end position="455"/>
    </location>
</feature>
<evidence type="ECO:0000256" key="1">
    <source>
        <dbReference type="SAM" id="Coils"/>
    </source>
</evidence>
<dbReference type="EMBL" id="JABANO010008762">
    <property type="protein sequence ID" value="KAF4748004.1"/>
    <property type="molecule type" value="Genomic_DNA"/>
</dbReference>
<comment type="caution">
    <text evidence="3">The sequence shown here is derived from an EMBL/GenBank/DDBJ whole genome shotgun (WGS) entry which is preliminary data.</text>
</comment>
<evidence type="ECO:0000313" key="3">
    <source>
        <dbReference type="EMBL" id="KAF4748004.1"/>
    </source>
</evidence>
<reference evidence="3 4" key="1">
    <citation type="submission" date="2020-04" db="EMBL/GenBank/DDBJ databases">
        <title>Perkinsus olseni comparative genomics.</title>
        <authorList>
            <person name="Bogema D.R."/>
        </authorList>
    </citation>
    <scope>NUCLEOTIDE SEQUENCE [LARGE SCALE GENOMIC DNA]</scope>
    <source>
        <strain evidence="3 4">ATCC PRA-207</strain>
    </source>
</reference>
<organism evidence="3 4">
    <name type="scientific">Perkinsus olseni</name>
    <name type="common">Perkinsus atlanticus</name>
    <dbReference type="NCBI Taxonomy" id="32597"/>
    <lineage>
        <taxon>Eukaryota</taxon>
        <taxon>Sar</taxon>
        <taxon>Alveolata</taxon>
        <taxon>Perkinsozoa</taxon>
        <taxon>Perkinsea</taxon>
        <taxon>Perkinsida</taxon>
        <taxon>Perkinsidae</taxon>
        <taxon>Perkinsus</taxon>
    </lineage>
</organism>
<feature type="coiled-coil region" evidence="1">
    <location>
        <begin position="249"/>
        <end position="290"/>
    </location>
</feature>
<evidence type="ECO:0000256" key="2">
    <source>
        <dbReference type="SAM" id="MobiDB-lite"/>
    </source>
</evidence>
<keyword evidence="1" id="KW-0175">Coiled coil</keyword>